<dbReference type="FunFam" id="2.60.120.1040:FF:000006">
    <property type="entry name" value="Zinc finger protein zpr1"/>
    <property type="match status" value="1"/>
</dbReference>
<dbReference type="InterPro" id="IPR040141">
    <property type="entry name" value="ZPR1"/>
</dbReference>
<dbReference type="Gene3D" id="2.60.120.1040">
    <property type="entry name" value="ZPR1, A/B domain"/>
    <property type="match status" value="2"/>
</dbReference>
<dbReference type="Pfam" id="PF03367">
    <property type="entry name" value="Zn_ribbon_ZPR1"/>
    <property type="match status" value="2"/>
</dbReference>
<feature type="region of interest" description="Disordered" evidence="5">
    <location>
        <begin position="1"/>
        <end position="28"/>
    </location>
</feature>
<dbReference type="NCBIfam" id="TIGR00310">
    <property type="entry name" value="ZPR1_znf"/>
    <property type="match status" value="2"/>
</dbReference>
<dbReference type="InterPro" id="IPR004457">
    <property type="entry name" value="Znf_ZPR1"/>
</dbReference>
<comment type="similarity">
    <text evidence="1">Belongs to the ZPR1 family.</text>
</comment>
<dbReference type="AlphaFoldDB" id="A0AAW1SBB8"/>
<evidence type="ECO:0000313" key="8">
    <source>
        <dbReference type="Proteomes" id="UP001438707"/>
    </source>
</evidence>
<dbReference type="SMART" id="SM00709">
    <property type="entry name" value="Zpr1"/>
    <property type="match status" value="2"/>
</dbReference>
<feature type="region of interest" description="Disordered" evidence="5">
    <location>
        <begin position="228"/>
        <end position="247"/>
    </location>
</feature>
<evidence type="ECO:0000256" key="3">
    <source>
        <dbReference type="ARBA" id="ARBA00022771"/>
    </source>
</evidence>
<proteinExistence type="inferred from homology"/>
<keyword evidence="8" id="KW-1185">Reference proteome</keyword>
<keyword evidence="2" id="KW-0479">Metal-binding</keyword>
<evidence type="ECO:0000256" key="2">
    <source>
        <dbReference type="ARBA" id="ARBA00022723"/>
    </source>
</evidence>
<name>A0AAW1SBB8_9CHLO</name>
<dbReference type="PANTHER" id="PTHR10876:SF0">
    <property type="entry name" value="ZINC FINGER PROTEIN ZPR1"/>
    <property type="match status" value="1"/>
</dbReference>
<dbReference type="GO" id="GO:0008270">
    <property type="term" value="F:zinc ion binding"/>
    <property type="evidence" value="ECO:0007669"/>
    <property type="project" value="UniProtKB-KW"/>
</dbReference>
<dbReference type="InterPro" id="IPR042452">
    <property type="entry name" value="ZPR1_Znf1/2"/>
</dbReference>
<evidence type="ECO:0000256" key="5">
    <source>
        <dbReference type="SAM" id="MobiDB-lite"/>
    </source>
</evidence>
<dbReference type="Proteomes" id="UP001438707">
    <property type="component" value="Unassembled WGS sequence"/>
</dbReference>
<dbReference type="FunFam" id="2.20.25.420:FF:000002">
    <property type="entry name" value="Zinc finger protein ZPR1"/>
    <property type="match status" value="1"/>
</dbReference>
<organism evidence="7 8">
    <name type="scientific">Apatococcus lobatus</name>
    <dbReference type="NCBI Taxonomy" id="904363"/>
    <lineage>
        <taxon>Eukaryota</taxon>
        <taxon>Viridiplantae</taxon>
        <taxon>Chlorophyta</taxon>
        <taxon>core chlorophytes</taxon>
        <taxon>Trebouxiophyceae</taxon>
        <taxon>Chlorellales</taxon>
        <taxon>Chlorellaceae</taxon>
        <taxon>Apatococcus</taxon>
    </lineage>
</organism>
<evidence type="ECO:0000256" key="1">
    <source>
        <dbReference type="ARBA" id="ARBA00008354"/>
    </source>
</evidence>
<evidence type="ECO:0000256" key="4">
    <source>
        <dbReference type="ARBA" id="ARBA00022833"/>
    </source>
</evidence>
<keyword evidence="3" id="KW-0863">Zinc-finger</keyword>
<sequence>MSASPVEARQESAAVEFRPLSADAADDDGAPMKMQSLCMACHENGETTMLLAKIPHFREIVVMSFECENCGERNNEVQFAGAMDEQGVKFTLTVPSGSQHALSRQVVKADTATVFVPELELEIPRETQRGQITTVEGLLVDTADNIRMLQEERRRVAPDQASALDGFLANLDACIASERDFTLVLDDPAGNSYVERPAESDAAELREERYQRSRAQAESIGLSLGANGVSTGEQEISGSDPHHGARPMGAAAAARTVARFKGKDVAEVLGRYTAPEEVIELPGSCHACGDACGTRMYRTEIPFFKEVIIMSNSCDACGFRSSEVKGGGPISEKGIQWKVRVAEPEDLQRDVIKAETASISIPELEFEVTSGSLGGLVTTIEGLLDTVIQHLRSTHSFHLGDSAQGVSRSQWGTFIQKLEDCMTLQHPWTLELSDPLANTFVSSITADPSEDVRLETEDFERSAEEDEYLGISHLKEHAGEGEVV</sequence>
<dbReference type="PANTHER" id="PTHR10876">
    <property type="entry name" value="ZINC FINGER PROTEIN ZPR1"/>
    <property type="match status" value="1"/>
</dbReference>
<keyword evidence="4" id="KW-0862">Zinc</keyword>
<dbReference type="EMBL" id="JALJOS010000002">
    <property type="protein sequence ID" value="KAK9842688.1"/>
    <property type="molecule type" value="Genomic_DNA"/>
</dbReference>
<accession>A0AAW1SBB8</accession>
<gene>
    <name evidence="7" type="ORF">WJX74_000742</name>
</gene>
<feature type="domain" description="Zinc finger ZPR1-type" evidence="6">
    <location>
        <begin position="36"/>
        <end position="196"/>
    </location>
</feature>
<reference evidence="7 8" key="1">
    <citation type="journal article" date="2024" name="Nat. Commun.">
        <title>Phylogenomics reveals the evolutionary origins of lichenization in chlorophyte algae.</title>
        <authorList>
            <person name="Puginier C."/>
            <person name="Libourel C."/>
            <person name="Otte J."/>
            <person name="Skaloud P."/>
            <person name="Haon M."/>
            <person name="Grisel S."/>
            <person name="Petersen M."/>
            <person name="Berrin J.G."/>
            <person name="Delaux P.M."/>
            <person name="Dal Grande F."/>
            <person name="Keller J."/>
        </authorList>
    </citation>
    <scope>NUCLEOTIDE SEQUENCE [LARGE SCALE GENOMIC DNA]</scope>
    <source>
        <strain evidence="7 8">SAG 2145</strain>
    </source>
</reference>
<dbReference type="FunFam" id="2.20.25.420:FF:000001">
    <property type="entry name" value="Zinc finger protein ZPR1"/>
    <property type="match status" value="1"/>
</dbReference>
<dbReference type="Pfam" id="PF22794">
    <property type="entry name" value="jr-ZPR1"/>
    <property type="match status" value="2"/>
</dbReference>
<dbReference type="InterPro" id="IPR042451">
    <property type="entry name" value="ZPR1_A/B_dom"/>
</dbReference>
<dbReference type="GO" id="GO:0005634">
    <property type="term" value="C:nucleus"/>
    <property type="evidence" value="ECO:0007669"/>
    <property type="project" value="TreeGrafter"/>
</dbReference>
<dbReference type="Gene3D" id="2.20.25.420">
    <property type="entry name" value="ZPR1, zinc finger domain"/>
    <property type="match status" value="2"/>
</dbReference>
<protein>
    <recommendedName>
        <fullName evidence="6">Zinc finger ZPR1-type domain-containing protein</fullName>
    </recommendedName>
</protein>
<evidence type="ECO:0000259" key="6">
    <source>
        <dbReference type="SMART" id="SM00709"/>
    </source>
</evidence>
<comment type="caution">
    <text evidence="7">The sequence shown here is derived from an EMBL/GenBank/DDBJ whole genome shotgun (WGS) entry which is preliminary data.</text>
</comment>
<feature type="compositionally biased region" description="Polar residues" evidence="5">
    <location>
        <begin position="228"/>
        <end position="237"/>
    </location>
</feature>
<evidence type="ECO:0000313" key="7">
    <source>
        <dbReference type="EMBL" id="KAK9842688.1"/>
    </source>
</evidence>
<dbReference type="InterPro" id="IPR056180">
    <property type="entry name" value="ZPR1_jr_dom"/>
</dbReference>
<feature type="domain" description="Zinc finger ZPR1-type" evidence="6">
    <location>
        <begin position="283"/>
        <end position="443"/>
    </location>
</feature>